<dbReference type="Gene3D" id="1.20.58.60">
    <property type="match status" value="12"/>
</dbReference>
<evidence type="ECO:0000256" key="10">
    <source>
        <dbReference type="SAM" id="MobiDB-lite"/>
    </source>
</evidence>
<dbReference type="GO" id="GO:0008091">
    <property type="term" value="C:spectrin"/>
    <property type="evidence" value="ECO:0007669"/>
    <property type="project" value="InterPro"/>
</dbReference>
<keyword evidence="4 8" id="KW-0963">Cytoplasm</keyword>
<evidence type="ECO:0000259" key="12">
    <source>
        <dbReference type="PROSITE" id="PS50021"/>
    </source>
</evidence>
<dbReference type="InterPro" id="IPR011993">
    <property type="entry name" value="PH-like_dom_sf"/>
</dbReference>
<dbReference type="InterPro" id="IPR001589">
    <property type="entry name" value="Actinin_actin-bd_CS"/>
</dbReference>
<keyword evidence="9" id="KW-0175">Coiled coil</keyword>
<feature type="compositionally biased region" description="Gly residues" evidence="10">
    <location>
        <begin position="2301"/>
        <end position="2317"/>
    </location>
</feature>
<protein>
    <recommendedName>
        <fullName evidence="8">Spectrin beta chain</fullName>
    </recommendedName>
</protein>
<dbReference type="InterPro" id="IPR041681">
    <property type="entry name" value="PH_9"/>
</dbReference>
<proteinExistence type="inferred from homology"/>
<dbReference type="SMART" id="SM00150">
    <property type="entry name" value="SPEC"/>
    <property type="match status" value="17"/>
</dbReference>
<evidence type="ECO:0000256" key="5">
    <source>
        <dbReference type="ARBA" id="ARBA00022737"/>
    </source>
</evidence>
<feature type="region of interest" description="Disordered" evidence="10">
    <location>
        <begin position="2286"/>
        <end position="2334"/>
    </location>
</feature>
<feature type="region of interest" description="Disordered" evidence="10">
    <location>
        <begin position="2220"/>
        <end position="2244"/>
    </location>
</feature>
<feature type="domain" description="Calponin-homology (CH)" evidence="12">
    <location>
        <begin position="172"/>
        <end position="277"/>
    </location>
</feature>
<dbReference type="InterPro" id="IPR001849">
    <property type="entry name" value="PH_domain"/>
</dbReference>
<dbReference type="GO" id="GO:0005200">
    <property type="term" value="F:structural constituent of cytoskeleton"/>
    <property type="evidence" value="ECO:0007669"/>
    <property type="project" value="UniProtKB-UniRule"/>
</dbReference>
<comment type="subcellular location">
    <subcellularLocation>
        <location evidence="1">Cytoplasm</location>
        <location evidence="1">Cytoskeleton</location>
    </subcellularLocation>
</comment>
<keyword evidence="3 8" id="KW-0117">Actin capping</keyword>
<feature type="compositionally biased region" description="Basic residues" evidence="10">
    <location>
        <begin position="2324"/>
        <end position="2334"/>
    </location>
</feature>
<sequence length="2334" mass="270326">MVELQNNFKGIHWEPDPAQITDGEDDFESGNSTSKLFERSRIKALAEERENVQKKTFTKWLNAHLNQDGIKIDDLYIDLRDGKTLLKLLEALTGERLPRPTKGKMRIHCLENVDKALGFLTEQCVHLENLGAHDIVDGNGRLTLGLLWTVILRFQIQDVVVDRPDGAMTETRQAKDALLLWCQMKTAGYNNVNVRNFTTSWRDGLAFNALIHKHRPDLIDYNTLSKAQPVENLQNAFQVAEDRLGLAQLLDPEDVNVEHPDEKSVMTYVVTYYHYFSKVKEETVQAKRLKKVLAEAEHSDDLIAQYEKLTSDLLDWIEQTIELLNDRTLANSVSGVQAQLQSFSNYRTVEKPPKFTEKGNLEIQLFTIQQKMRANNQRPYFPKEEKMVSEINKAWERLEKAEHAREIALRDELIRQEKLEQLAARFDRKAGMRETWLAENQRLVSQDNFGHDLPAVEAATKKHEAIETDIFAYEERVNAVVRVAAELESENYRDTDRILARKDNVLRLWEQLLDLLRARRMRLDLTLQVHKIYQEILYVLDWIEELTQRLQSEEYGRHLMGVDDLIEKHALLESDIQVLGDRVQAICTAAQAFIDGEFPDEIGDYRPTEPGEVEERSLILREAYEQLRLRAIERQDRLDESRALWMFMWEMEEAEQWVKEMDQLMSSPDLGHDIPSAQLLLGKHRATEDEISARRNLLQEQIVKGEQLAAENNMGSDDILSRIEYMNGQWDQLVDRAAARKARLLQALDYHRFLADCDETDAWLAEMQRLCENDDTGNNEQSVQSLQRKHEDLQEEIRNYKAEIDSLHSLADGLNEADRDSPTTKQRLESIDDKYEKLLKQAATRKQRLDDALAMHRLFNGADQLEAWIREKKRLLASMLPSEEIEELEVVKHRFDGFEQELKANAERVAEIDDTGNHLQSVNHPNSEEIRERQDDLKAQWNELADLVDDRRDRINNAYDYNTYNIECRETANWIKEKCQLVESTDELGNDLGGIMQLQRRLQHLNTDMAAIEARLQHLDEQCEKLENVRPDEAEKLRAERDKLKDLWKELSEMREERRERLEESSELQKFLQDLDHFQIWLSNTQTTVATEDIPKDLAEAEKLLTQHQNLKQEIKGYEEEFASLMSYGRRVTEGQTDAQYMFLSQRLNALEEDWNALQHMWDVKHTQLSQSLSLQIFMRDAVQCDVLLSSQENFLSKQDTPTSVEHAELLIKQCENFITSMKANDDKLATLDDNGQRLLSEEEHFAKEKIQQKVDSIRRRRSSNVERAEERLAQLRALLRLQQLRQDMDDLAEWIEDRRLVAEDESFKDSKNITSRYNRHKTFEREIEANKERLETIRKTAEQLVAEQPEFAEPVQTEVSELAAKWAELEEQVKQKGEKLLEANRETIFNNTAQDVNVWMEKLISQMVVDEEEVVTLTDVDICLKGIEDQERQMEERQRQLEDMTEHKEKLKEQHPDKEEVFEKTHLSLQQTFVKLRDPMSKKKDELVRRKRIQQLFRDIEDEKMWAEEKLALTRSGDVGNSLLSATQLQRRHKVLSAEVDNHRPRMEDTVAQAKELISQGVPQAEQYQRGIDDLLDLWRQLEDTLKDREHRLEDSESDQQWLEDAREAETWMGEQELYLMPEETRARDEQAANNAMKKHEQVERAVEAYADEIRNLGGRARDLIDAEHPESERIAQAQNRLDRLYATLKELCAEKRAWLQEQLKLYQLQREILDLEAWIQERTIVAQSNDLGKDFDHCVLLRERFREFAKETEAIGTERVAAANQFVDSLIDQGHRSSAEIAEWKDRVNEAWADLLELMDTRTQLLTAAHAFHRFLSDCHDVLDRIEEKELSIPEDVGKDAKSADAYTRKHATFEHDLKTLEAAVHGVERDADDLLPAYSGDKEQLIRDKRDEVIDAWNRLTLHCQKRKADLADNGEFHRFLNMIRDLLMWMDGINAEMAGQEKPRDVSGVELLMNSHKNLKAEMDARDENFTIAGNLGKSLIQRRHPKLDVVQEKLREVVGKRFDMNDAWDEKWDQFQLMLEVYQFARDAAVAEGWLLAQEPHLNSRHVGDSLEETLALIRQHEAFEKAAQSQEERFQALQRQTTFELREQDQSEEARAAKAEEKSRRRAEAVASQVPQPPPSPKPPKKPASPTQQAPSQASPTSQPQQPSTTAKPSTSQQQQQPPITAAKLEGPLARKHEWDQAGKKAQHRSWQQIYVVLEAGHLRFYKDQRYAKERPQDTYHHEAPLDLNGASSAPAPDYNKRPHVFRLKMASGAEYLFQARSEAEMTDWVTRVNAAAGATPTTAARAATLPPAGAGAGPSGATPGGAGAPGAGESAGKKRFFTLGRKK</sequence>
<dbReference type="CDD" id="cd10571">
    <property type="entry name" value="PH_beta_spectrin"/>
    <property type="match status" value="1"/>
</dbReference>
<feature type="domain" description="Calponin-homology (CH)" evidence="12">
    <location>
        <begin position="51"/>
        <end position="155"/>
    </location>
</feature>
<feature type="compositionally biased region" description="Basic and acidic residues" evidence="10">
    <location>
        <begin position="2179"/>
        <end position="2189"/>
    </location>
</feature>
<reference evidence="13 14" key="1">
    <citation type="submission" date="2017-06" db="EMBL/GenBank/DDBJ databases">
        <title>A platform for efficient transgenesis in Macrostomum lignano, a flatworm model organism for stem cell research.</title>
        <authorList>
            <person name="Berezikov E."/>
        </authorList>
    </citation>
    <scope>NUCLEOTIDE SEQUENCE [LARGE SCALE GENOMIC DNA]</scope>
    <source>
        <strain evidence="13">DV1</strain>
        <tissue evidence="13">Whole organism</tissue>
    </source>
</reference>
<dbReference type="SUPFAM" id="SSF47576">
    <property type="entry name" value="Calponin-homology domain, CH-domain"/>
    <property type="match status" value="1"/>
</dbReference>
<dbReference type="SUPFAM" id="SSF50729">
    <property type="entry name" value="PH domain-like"/>
    <property type="match status" value="1"/>
</dbReference>
<dbReference type="Proteomes" id="UP000215902">
    <property type="component" value="Unassembled WGS sequence"/>
</dbReference>
<dbReference type="Pfam" id="PF00435">
    <property type="entry name" value="Spectrin"/>
    <property type="match status" value="17"/>
</dbReference>
<dbReference type="InterPro" id="IPR018159">
    <property type="entry name" value="Spectrin/alpha-actinin"/>
</dbReference>
<feature type="compositionally biased region" description="Basic and acidic residues" evidence="10">
    <location>
        <begin position="2090"/>
        <end position="2114"/>
    </location>
</feature>
<dbReference type="SUPFAM" id="SSF46966">
    <property type="entry name" value="Spectrin repeat"/>
    <property type="match status" value="14"/>
</dbReference>
<dbReference type="OrthoDB" id="5865767at2759"/>
<feature type="coiled-coil region" evidence="9">
    <location>
        <begin position="995"/>
        <end position="1057"/>
    </location>
</feature>
<dbReference type="GO" id="GO:0003779">
    <property type="term" value="F:actin binding"/>
    <property type="evidence" value="ECO:0007669"/>
    <property type="project" value="UniProtKB-KW"/>
</dbReference>
<evidence type="ECO:0000256" key="7">
    <source>
        <dbReference type="ARBA" id="ARBA00023212"/>
    </source>
</evidence>
<dbReference type="FunFam" id="1.20.58.60:FF:000172">
    <property type="entry name" value="Spectrin beta chain"/>
    <property type="match status" value="1"/>
</dbReference>
<dbReference type="GO" id="GO:0016020">
    <property type="term" value="C:membrane"/>
    <property type="evidence" value="ECO:0007669"/>
    <property type="project" value="UniProtKB-ARBA"/>
</dbReference>
<dbReference type="PROSITE" id="PS50003">
    <property type="entry name" value="PH_DOMAIN"/>
    <property type="match status" value="1"/>
</dbReference>
<dbReference type="FunFam" id="1.20.58.60:FF:000011">
    <property type="entry name" value="Spectrin beta chain"/>
    <property type="match status" value="1"/>
</dbReference>
<accession>A0A267FG89</accession>
<evidence type="ECO:0000256" key="8">
    <source>
        <dbReference type="PIRNR" id="PIRNR002297"/>
    </source>
</evidence>
<dbReference type="InterPro" id="IPR016343">
    <property type="entry name" value="Spectrin_bsu"/>
</dbReference>
<keyword evidence="14" id="KW-1185">Reference proteome</keyword>
<name>A0A267FG89_9PLAT</name>
<evidence type="ECO:0000256" key="9">
    <source>
        <dbReference type="SAM" id="Coils"/>
    </source>
</evidence>
<dbReference type="FunFam" id="1.10.418.10:FF:000004">
    <property type="entry name" value="Spectrin beta chain"/>
    <property type="match status" value="1"/>
</dbReference>
<dbReference type="STRING" id="282301.A0A267FG89"/>
<feature type="domain" description="PH" evidence="11">
    <location>
        <begin position="2172"/>
        <end position="2284"/>
    </location>
</feature>
<evidence type="ECO:0000313" key="13">
    <source>
        <dbReference type="EMBL" id="PAA72776.1"/>
    </source>
</evidence>
<feature type="coiled-coil region" evidence="9">
    <location>
        <begin position="1259"/>
        <end position="1286"/>
    </location>
</feature>
<feature type="coiled-coil region" evidence="9">
    <location>
        <begin position="1101"/>
        <end position="1128"/>
    </location>
</feature>
<dbReference type="FunFam" id="2.30.29.30:FF:000024">
    <property type="entry name" value="Spectrin beta chain"/>
    <property type="match status" value="1"/>
</dbReference>
<evidence type="ECO:0000259" key="11">
    <source>
        <dbReference type="PROSITE" id="PS50003"/>
    </source>
</evidence>
<feature type="region of interest" description="Disordered" evidence="10">
    <location>
        <begin position="2087"/>
        <end position="2195"/>
    </location>
</feature>
<feature type="compositionally biased region" description="Basic and acidic residues" evidence="10">
    <location>
        <begin position="2220"/>
        <end position="2231"/>
    </location>
</feature>
<keyword evidence="7 8" id="KW-0206">Cytoskeleton</keyword>
<feature type="compositionally biased region" description="Low complexity" evidence="10">
    <location>
        <begin position="2134"/>
        <end position="2173"/>
    </location>
</feature>
<evidence type="ECO:0000256" key="1">
    <source>
        <dbReference type="ARBA" id="ARBA00004245"/>
    </source>
</evidence>
<evidence type="ECO:0000256" key="4">
    <source>
        <dbReference type="ARBA" id="ARBA00022490"/>
    </source>
</evidence>
<keyword evidence="5" id="KW-0677">Repeat</keyword>
<feature type="coiled-coil region" evidence="9">
    <location>
        <begin position="1321"/>
        <end position="1387"/>
    </location>
</feature>
<dbReference type="PIRSF" id="PIRSF002297">
    <property type="entry name" value="Spectrin_beta_subunit"/>
    <property type="match status" value="1"/>
</dbReference>
<dbReference type="InterPro" id="IPR036872">
    <property type="entry name" value="CH_dom_sf"/>
</dbReference>
<gene>
    <name evidence="13" type="ORF">BOX15_Mlig013263g1</name>
</gene>
<dbReference type="GO" id="GO:0005543">
    <property type="term" value="F:phospholipid binding"/>
    <property type="evidence" value="ECO:0007669"/>
    <property type="project" value="InterPro"/>
</dbReference>
<dbReference type="PROSITE" id="PS00019">
    <property type="entry name" value="ACTININ_1"/>
    <property type="match status" value="1"/>
</dbReference>
<evidence type="ECO:0000256" key="2">
    <source>
        <dbReference type="ARBA" id="ARBA00006826"/>
    </source>
</evidence>
<comment type="similarity">
    <text evidence="2 8">Belongs to the spectrin family.</text>
</comment>
<dbReference type="CDD" id="cd21246">
    <property type="entry name" value="CH_SPTB-like_rpt1"/>
    <property type="match status" value="1"/>
</dbReference>
<dbReference type="SMART" id="SM00233">
    <property type="entry name" value="PH"/>
    <property type="match status" value="1"/>
</dbReference>
<feature type="compositionally biased region" description="Low complexity" evidence="10">
    <location>
        <begin position="2286"/>
        <end position="2300"/>
    </location>
</feature>
<dbReference type="PROSITE" id="PS50021">
    <property type="entry name" value="CH"/>
    <property type="match status" value="2"/>
</dbReference>
<dbReference type="CDD" id="cd00176">
    <property type="entry name" value="SPEC"/>
    <property type="match status" value="9"/>
</dbReference>
<dbReference type="InterPro" id="IPR001605">
    <property type="entry name" value="PH_dom-spectrin-type"/>
</dbReference>
<comment type="caution">
    <text evidence="13">The sequence shown here is derived from an EMBL/GenBank/DDBJ whole genome shotgun (WGS) entry which is preliminary data.</text>
</comment>
<dbReference type="Pfam" id="PF15410">
    <property type="entry name" value="PH_9"/>
    <property type="match status" value="1"/>
</dbReference>
<dbReference type="FunFam" id="1.20.58.60:FF:000019">
    <property type="entry name" value="Spectrin beta chain"/>
    <property type="match status" value="1"/>
</dbReference>
<dbReference type="CDD" id="cd21248">
    <property type="entry name" value="CH_SPTB_like_rpt2"/>
    <property type="match status" value="1"/>
</dbReference>
<dbReference type="Gene3D" id="2.30.29.30">
    <property type="entry name" value="Pleckstrin-homology domain (PH domain)/Phosphotyrosine-binding domain (PTB)"/>
    <property type="match status" value="1"/>
</dbReference>
<evidence type="ECO:0000256" key="3">
    <source>
        <dbReference type="ARBA" id="ARBA00022467"/>
    </source>
</evidence>
<feature type="coiled-coil region" evidence="9">
    <location>
        <begin position="776"/>
        <end position="817"/>
    </location>
</feature>
<feature type="coiled-coil region" evidence="9">
    <location>
        <begin position="1627"/>
        <end position="1703"/>
    </location>
</feature>
<organism evidence="13 14">
    <name type="scientific">Macrostomum lignano</name>
    <dbReference type="NCBI Taxonomy" id="282301"/>
    <lineage>
        <taxon>Eukaryota</taxon>
        <taxon>Metazoa</taxon>
        <taxon>Spiralia</taxon>
        <taxon>Lophotrochozoa</taxon>
        <taxon>Platyhelminthes</taxon>
        <taxon>Rhabditophora</taxon>
        <taxon>Macrostomorpha</taxon>
        <taxon>Macrostomida</taxon>
        <taxon>Macrostomidae</taxon>
        <taxon>Macrostomum</taxon>
    </lineage>
</organism>
<keyword evidence="6 8" id="KW-0009">Actin-binding</keyword>
<dbReference type="PANTHER" id="PTHR11915">
    <property type="entry name" value="SPECTRIN/FILAMIN RELATED CYTOSKELETAL PROTEIN"/>
    <property type="match status" value="1"/>
</dbReference>
<evidence type="ECO:0000256" key="6">
    <source>
        <dbReference type="ARBA" id="ARBA00023203"/>
    </source>
</evidence>
<dbReference type="PROSITE" id="PS00020">
    <property type="entry name" value="ACTININ_2"/>
    <property type="match status" value="1"/>
</dbReference>
<dbReference type="PRINTS" id="PR00683">
    <property type="entry name" value="SPECTRINPH"/>
</dbReference>
<dbReference type="SMART" id="SM00033">
    <property type="entry name" value="CH"/>
    <property type="match status" value="2"/>
</dbReference>
<dbReference type="InterPro" id="IPR002017">
    <property type="entry name" value="Spectrin_repeat"/>
</dbReference>
<dbReference type="Gene3D" id="1.10.418.10">
    <property type="entry name" value="Calponin-like domain"/>
    <property type="match status" value="2"/>
</dbReference>
<feature type="region of interest" description="Disordered" evidence="10">
    <location>
        <begin position="1435"/>
        <end position="1458"/>
    </location>
</feature>
<dbReference type="FunFam" id="1.10.418.10:FF:000001">
    <property type="entry name" value="Actinin alpha 1"/>
    <property type="match status" value="1"/>
</dbReference>
<dbReference type="Pfam" id="PF00307">
    <property type="entry name" value="CH"/>
    <property type="match status" value="2"/>
</dbReference>
<dbReference type="EMBL" id="NIVC01001061">
    <property type="protein sequence ID" value="PAA72776.1"/>
    <property type="molecule type" value="Genomic_DNA"/>
</dbReference>
<dbReference type="GO" id="GO:0051693">
    <property type="term" value="P:actin filament capping"/>
    <property type="evidence" value="ECO:0007669"/>
    <property type="project" value="UniProtKB-UniRule"/>
</dbReference>
<evidence type="ECO:0000313" key="14">
    <source>
        <dbReference type="Proteomes" id="UP000215902"/>
    </source>
</evidence>
<dbReference type="InterPro" id="IPR001715">
    <property type="entry name" value="CH_dom"/>
</dbReference>